<protein>
    <submittedName>
        <fullName evidence="1">Uncharacterized protein</fullName>
    </submittedName>
</protein>
<evidence type="ECO:0000313" key="1">
    <source>
        <dbReference type="EMBL" id="GBF05864.1"/>
    </source>
</evidence>
<evidence type="ECO:0000313" key="2">
    <source>
        <dbReference type="Proteomes" id="UP000236569"/>
    </source>
</evidence>
<reference evidence="2" key="1">
    <citation type="submission" date="2018-01" db="EMBL/GenBank/DDBJ databases">
        <title>Draft Genome Sequence of the Radioresistant Bacterium Deinococcus aerius TR0125, Isolated from the Higher Atmosphere above Japan.</title>
        <authorList>
            <person name="Satoh K."/>
            <person name="Arai H."/>
            <person name="Sanzen T."/>
            <person name="Kawaguchi Y."/>
            <person name="Hayashi H."/>
            <person name="Yokobori S."/>
            <person name="Yamagishi A."/>
            <person name="Oono Y."/>
            <person name="Narumi I."/>
        </authorList>
    </citation>
    <scope>NUCLEOTIDE SEQUENCE [LARGE SCALE GENOMIC DNA]</scope>
    <source>
        <strain evidence="2">TR0125</strain>
    </source>
</reference>
<comment type="caution">
    <text evidence="1">The sequence shown here is derived from an EMBL/GenBank/DDBJ whole genome shotgun (WGS) entry which is preliminary data.</text>
</comment>
<keyword evidence="2" id="KW-1185">Reference proteome</keyword>
<sequence>MAGPQFRVRVSGENIYTGEKESEVVLSKEDFATLRRRLMADLDGVDNVELVLNTEGILRIDLVVDGPKFTEGFGSWLSLVEEGMVDEPDASRDDVEVGVVMSTLEGGGLEGLGFTVAEILEELGFDFDAEEFIRVTKVPT</sequence>
<dbReference type="AlphaFoldDB" id="A0A2I9CVA9"/>
<dbReference type="EMBL" id="BFAG01000006">
    <property type="protein sequence ID" value="GBF05864.1"/>
    <property type="molecule type" value="Genomic_DNA"/>
</dbReference>
<dbReference type="RefSeq" id="WP_103129276.1">
    <property type="nucleotide sequence ID" value="NZ_BFAG01000006.1"/>
</dbReference>
<dbReference type="Proteomes" id="UP000236569">
    <property type="component" value="Unassembled WGS sequence"/>
</dbReference>
<name>A0A2I9CVA9_9DEIO</name>
<accession>A0A2I9CVA9</accession>
<proteinExistence type="predicted"/>
<gene>
    <name evidence="1" type="ORF">DAERI_060124</name>
</gene>
<organism evidence="1 2">
    <name type="scientific">Deinococcus aerius</name>
    <dbReference type="NCBI Taxonomy" id="200253"/>
    <lineage>
        <taxon>Bacteria</taxon>
        <taxon>Thermotogati</taxon>
        <taxon>Deinococcota</taxon>
        <taxon>Deinococci</taxon>
        <taxon>Deinococcales</taxon>
        <taxon>Deinococcaceae</taxon>
        <taxon>Deinococcus</taxon>
    </lineage>
</organism>